<dbReference type="AlphaFoldDB" id="A0A9J5WJA1"/>
<evidence type="ECO:0000313" key="3">
    <source>
        <dbReference type="Proteomes" id="UP000824120"/>
    </source>
</evidence>
<keyword evidence="3" id="KW-1185">Reference proteome</keyword>
<evidence type="ECO:0000313" key="2">
    <source>
        <dbReference type="EMBL" id="KAG5575939.1"/>
    </source>
</evidence>
<evidence type="ECO:0000256" key="1">
    <source>
        <dbReference type="SAM" id="MobiDB-lite"/>
    </source>
</evidence>
<feature type="compositionally biased region" description="Polar residues" evidence="1">
    <location>
        <begin position="24"/>
        <end position="34"/>
    </location>
</feature>
<organism evidence="2 3">
    <name type="scientific">Solanum commersonii</name>
    <name type="common">Commerson's wild potato</name>
    <name type="synonym">Commerson's nightshade</name>
    <dbReference type="NCBI Taxonomy" id="4109"/>
    <lineage>
        <taxon>Eukaryota</taxon>
        <taxon>Viridiplantae</taxon>
        <taxon>Streptophyta</taxon>
        <taxon>Embryophyta</taxon>
        <taxon>Tracheophyta</taxon>
        <taxon>Spermatophyta</taxon>
        <taxon>Magnoliopsida</taxon>
        <taxon>eudicotyledons</taxon>
        <taxon>Gunneridae</taxon>
        <taxon>Pentapetalae</taxon>
        <taxon>asterids</taxon>
        <taxon>lamiids</taxon>
        <taxon>Solanales</taxon>
        <taxon>Solanaceae</taxon>
        <taxon>Solanoideae</taxon>
        <taxon>Solaneae</taxon>
        <taxon>Solanum</taxon>
    </lineage>
</organism>
<comment type="caution">
    <text evidence="2">The sequence shown here is derived from an EMBL/GenBank/DDBJ whole genome shotgun (WGS) entry which is preliminary data.</text>
</comment>
<dbReference type="Proteomes" id="UP000824120">
    <property type="component" value="Chromosome 11"/>
</dbReference>
<gene>
    <name evidence="2" type="ORF">H5410_056073</name>
</gene>
<accession>A0A9J5WJA1</accession>
<reference evidence="2 3" key="1">
    <citation type="submission" date="2020-09" db="EMBL/GenBank/DDBJ databases">
        <title>De no assembly of potato wild relative species, Solanum commersonii.</title>
        <authorList>
            <person name="Cho K."/>
        </authorList>
    </citation>
    <scope>NUCLEOTIDE SEQUENCE [LARGE SCALE GENOMIC DNA]</scope>
    <source>
        <strain evidence="2">LZ3.2</strain>
        <tissue evidence="2">Leaf</tissue>
    </source>
</reference>
<feature type="compositionally biased region" description="Basic and acidic residues" evidence="1">
    <location>
        <begin position="51"/>
        <end position="63"/>
    </location>
</feature>
<dbReference type="EMBL" id="JACXVP010000011">
    <property type="protein sequence ID" value="KAG5575939.1"/>
    <property type="molecule type" value="Genomic_DNA"/>
</dbReference>
<feature type="region of interest" description="Disordered" evidence="1">
    <location>
        <begin position="1"/>
        <end position="63"/>
    </location>
</feature>
<protein>
    <submittedName>
        <fullName evidence="2">Uncharacterized protein</fullName>
    </submittedName>
</protein>
<sequence>MSKPTSLELFQITNKDKEKGGPQFDSSIGAQTRYNRTEGVSWLSPNQKNVNPKDGKRARTRKRVQESWMRRVLGEGDFGEL</sequence>
<proteinExistence type="predicted"/>
<name>A0A9J5WJA1_SOLCO</name>